<evidence type="ECO:0000313" key="2">
    <source>
        <dbReference type="EMBL" id="TNN66530.1"/>
    </source>
</evidence>
<gene>
    <name evidence="2" type="ORF">EYF80_023216</name>
</gene>
<evidence type="ECO:0000313" key="3">
    <source>
        <dbReference type="Proteomes" id="UP000314294"/>
    </source>
</evidence>
<evidence type="ECO:0000256" key="1">
    <source>
        <dbReference type="SAM" id="MobiDB-lite"/>
    </source>
</evidence>
<organism evidence="2 3">
    <name type="scientific">Liparis tanakae</name>
    <name type="common">Tanaka's snailfish</name>
    <dbReference type="NCBI Taxonomy" id="230148"/>
    <lineage>
        <taxon>Eukaryota</taxon>
        <taxon>Metazoa</taxon>
        <taxon>Chordata</taxon>
        <taxon>Craniata</taxon>
        <taxon>Vertebrata</taxon>
        <taxon>Euteleostomi</taxon>
        <taxon>Actinopterygii</taxon>
        <taxon>Neopterygii</taxon>
        <taxon>Teleostei</taxon>
        <taxon>Neoteleostei</taxon>
        <taxon>Acanthomorphata</taxon>
        <taxon>Eupercaria</taxon>
        <taxon>Perciformes</taxon>
        <taxon>Cottioidei</taxon>
        <taxon>Cottales</taxon>
        <taxon>Liparidae</taxon>
        <taxon>Liparis</taxon>
    </lineage>
</organism>
<dbReference type="AlphaFoldDB" id="A0A4Z2HLU0"/>
<comment type="caution">
    <text evidence="2">The sequence shown here is derived from an EMBL/GenBank/DDBJ whole genome shotgun (WGS) entry which is preliminary data.</text>
</comment>
<dbReference type="Proteomes" id="UP000314294">
    <property type="component" value="Unassembled WGS sequence"/>
</dbReference>
<protein>
    <submittedName>
        <fullName evidence="2">Uncharacterized protein</fullName>
    </submittedName>
</protein>
<dbReference type="EMBL" id="SRLO01000217">
    <property type="protein sequence ID" value="TNN66530.1"/>
    <property type="molecule type" value="Genomic_DNA"/>
</dbReference>
<sequence>MSKQAFPVPTSPIVSEVCSRHLAPAELISVLGSLHETQLIPALAEGWDGPNGSEGLTAGREREREGGGLLEGVSQRSTDDCWSLRGARKGPEARRSAPKPGPYGTGLDIQLTSKIRCDVNLASHLSGGGPRGRTPAPVL</sequence>
<accession>A0A4Z2HLU0</accession>
<keyword evidence="3" id="KW-1185">Reference proteome</keyword>
<proteinExistence type="predicted"/>
<name>A0A4Z2HLU0_9TELE</name>
<reference evidence="2 3" key="1">
    <citation type="submission" date="2019-03" db="EMBL/GenBank/DDBJ databases">
        <title>First draft genome of Liparis tanakae, snailfish: a comprehensive survey of snailfish specific genes.</title>
        <authorList>
            <person name="Kim W."/>
            <person name="Song I."/>
            <person name="Jeong J.-H."/>
            <person name="Kim D."/>
            <person name="Kim S."/>
            <person name="Ryu S."/>
            <person name="Song J.Y."/>
            <person name="Lee S.K."/>
        </authorList>
    </citation>
    <scope>NUCLEOTIDE SEQUENCE [LARGE SCALE GENOMIC DNA]</scope>
    <source>
        <tissue evidence="2">Muscle</tissue>
    </source>
</reference>
<feature type="region of interest" description="Disordered" evidence="1">
    <location>
        <begin position="44"/>
        <end position="108"/>
    </location>
</feature>